<sequence length="172" mass="18277">MRLPDVPVVGGMKLDFSAAFVHQKSTTELVLVADTAAEDEALLIRKMNGVARALDVSRSRRSLTLVLAGPRPKPATLESLGRVCRVLPLGNVTGADAEVVVSNWLAVLFPLSLPQAEGSATNPLTRIGTLAMNLDEPLRRLVDVAAQGESAVQHGLHQLIDDASSAPEEQDL</sequence>
<dbReference type="EMBL" id="QFPP01000003">
    <property type="protein sequence ID" value="PZQ78233.1"/>
    <property type="molecule type" value="Genomic_DNA"/>
</dbReference>
<accession>A0A2W5SFA4</accession>
<evidence type="ECO:0000313" key="1">
    <source>
        <dbReference type="EMBL" id="PZQ78233.1"/>
    </source>
</evidence>
<name>A0A2W5SFA4_VARPD</name>
<comment type="caution">
    <text evidence="1">The sequence shown here is derived from an EMBL/GenBank/DDBJ whole genome shotgun (WGS) entry which is preliminary data.</text>
</comment>
<gene>
    <name evidence="1" type="ORF">DI563_00810</name>
</gene>
<dbReference type="Proteomes" id="UP000249135">
    <property type="component" value="Unassembled WGS sequence"/>
</dbReference>
<proteinExistence type="predicted"/>
<evidence type="ECO:0000313" key="2">
    <source>
        <dbReference type="Proteomes" id="UP000249135"/>
    </source>
</evidence>
<protein>
    <submittedName>
        <fullName evidence="1">Uncharacterized protein</fullName>
    </submittedName>
</protein>
<organism evidence="1 2">
    <name type="scientific">Variovorax paradoxus</name>
    <dbReference type="NCBI Taxonomy" id="34073"/>
    <lineage>
        <taxon>Bacteria</taxon>
        <taxon>Pseudomonadati</taxon>
        <taxon>Pseudomonadota</taxon>
        <taxon>Betaproteobacteria</taxon>
        <taxon>Burkholderiales</taxon>
        <taxon>Comamonadaceae</taxon>
        <taxon>Variovorax</taxon>
    </lineage>
</organism>
<reference evidence="1 2" key="1">
    <citation type="submission" date="2017-08" db="EMBL/GenBank/DDBJ databases">
        <title>Infants hospitalized years apart are colonized by the same room-sourced microbial strains.</title>
        <authorList>
            <person name="Brooks B."/>
            <person name="Olm M.R."/>
            <person name="Firek B.A."/>
            <person name="Baker R."/>
            <person name="Thomas B.C."/>
            <person name="Morowitz M.J."/>
            <person name="Banfield J.F."/>
        </authorList>
    </citation>
    <scope>NUCLEOTIDE SEQUENCE [LARGE SCALE GENOMIC DNA]</scope>
    <source>
        <strain evidence="1">S2_005_003_R2_41</strain>
    </source>
</reference>
<dbReference type="AlphaFoldDB" id="A0A2W5SFA4"/>